<keyword evidence="3" id="KW-1185">Reference proteome</keyword>
<feature type="compositionally biased region" description="Pro residues" evidence="1">
    <location>
        <begin position="148"/>
        <end position="159"/>
    </location>
</feature>
<evidence type="ECO:0000313" key="2">
    <source>
        <dbReference type="EMBL" id="KAK9136908.1"/>
    </source>
</evidence>
<sequence length="181" mass="19765">MENIVHRNPVSLGARSGRPVAVVSVSPSSSCYLVSPSSLRSLRLVARLSFIADISRSLWSLIRIRPPAHLEAGDGGPSRAGIPITRLPMIRRKKRRYGTPGASTSQTPDVVRGREFDVVAEQLRKVMNFMHQASWDGHGRNRPSSKQQPPPPPPTPPPHDQSNAAANRSGRSTPTRGQCWA</sequence>
<feature type="region of interest" description="Disordered" evidence="1">
    <location>
        <begin position="134"/>
        <end position="181"/>
    </location>
</feature>
<feature type="compositionally biased region" description="Polar residues" evidence="1">
    <location>
        <begin position="160"/>
        <end position="181"/>
    </location>
</feature>
<dbReference type="Proteomes" id="UP001417504">
    <property type="component" value="Unassembled WGS sequence"/>
</dbReference>
<dbReference type="EMBL" id="JBBNAE010000003">
    <property type="protein sequence ID" value="KAK9136908.1"/>
    <property type="molecule type" value="Genomic_DNA"/>
</dbReference>
<comment type="caution">
    <text evidence="2">The sequence shown here is derived from an EMBL/GenBank/DDBJ whole genome shotgun (WGS) entry which is preliminary data.</text>
</comment>
<organism evidence="2 3">
    <name type="scientific">Stephania japonica</name>
    <dbReference type="NCBI Taxonomy" id="461633"/>
    <lineage>
        <taxon>Eukaryota</taxon>
        <taxon>Viridiplantae</taxon>
        <taxon>Streptophyta</taxon>
        <taxon>Embryophyta</taxon>
        <taxon>Tracheophyta</taxon>
        <taxon>Spermatophyta</taxon>
        <taxon>Magnoliopsida</taxon>
        <taxon>Ranunculales</taxon>
        <taxon>Menispermaceae</taxon>
        <taxon>Menispermoideae</taxon>
        <taxon>Cissampelideae</taxon>
        <taxon>Stephania</taxon>
    </lineage>
</organism>
<evidence type="ECO:0000256" key="1">
    <source>
        <dbReference type="SAM" id="MobiDB-lite"/>
    </source>
</evidence>
<gene>
    <name evidence="2" type="ORF">Sjap_007502</name>
</gene>
<proteinExistence type="predicted"/>
<evidence type="ECO:0000313" key="3">
    <source>
        <dbReference type="Proteomes" id="UP001417504"/>
    </source>
</evidence>
<reference evidence="2 3" key="1">
    <citation type="submission" date="2024-01" db="EMBL/GenBank/DDBJ databases">
        <title>Genome assemblies of Stephania.</title>
        <authorList>
            <person name="Yang L."/>
        </authorList>
    </citation>
    <scope>NUCLEOTIDE SEQUENCE [LARGE SCALE GENOMIC DNA]</scope>
    <source>
        <strain evidence="2">QJT</strain>
        <tissue evidence="2">Leaf</tissue>
    </source>
</reference>
<name>A0AAP0JPF5_9MAGN</name>
<accession>A0AAP0JPF5</accession>
<protein>
    <submittedName>
        <fullName evidence="2">Uncharacterized protein</fullName>
    </submittedName>
</protein>
<dbReference type="AlphaFoldDB" id="A0AAP0JPF5"/>